<evidence type="ECO:0000256" key="1">
    <source>
        <dbReference type="SAM" id="MobiDB-lite"/>
    </source>
</evidence>
<sequence length="359" mass="39539">MSVTNPSEESSDPVKCSERSADRSVAEPLADGSKAGGENRAPGGRLAEEQLTIHNLHRQACQAEQQMYVDPSSGYKVFTEYAHLRRGKCCGSACRHIYRYSCDRSHPGDLENDAIEAEQHRLHQHLEDKGSGATRSLSGLSAWRGPDLPPWGRAGVVRLPQSLRAHSDALRERGAARHQTTVYGSCGLQGRGRQLHVASRTGSHAFPRDLRGSHPRDHGGNGETVENGVAPGQGDAAQRERVGKSAQRGGGVCVRVCVCVCVCACVFAGMWGEKWVNLSPGVVGKTRETHRQVLASCVWWIFWLSLSTLKTCQSRKIGFFKEFRSHRRLKNSSFIIMKLLLSLEFECNFSYLASIISKL</sequence>
<feature type="compositionally biased region" description="Basic and acidic residues" evidence="1">
    <location>
        <begin position="15"/>
        <end position="25"/>
    </location>
</feature>
<reference evidence="2" key="1">
    <citation type="journal article" date="2004" name="Nature">
        <title>Genome duplication in the teleost fish Tetraodon nigroviridis reveals the early vertebrate proto-karyotype.</title>
        <authorList>
            <person name="Jaillon O."/>
            <person name="Aury J.-M."/>
            <person name="Brunet F."/>
            <person name="Petit J.-L."/>
            <person name="Stange-Thomann N."/>
            <person name="Mauceli E."/>
            <person name="Bouneau L."/>
            <person name="Fischer C."/>
            <person name="Ozouf-Costaz C."/>
            <person name="Bernot A."/>
            <person name="Nicaud S."/>
            <person name="Jaffe D."/>
            <person name="Fisher S."/>
            <person name="Lutfalla G."/>
            <person name="Dossat C."/>
            <person name="Segurens B."/>
            <person name="Dasilva C."/>
            <person name="Salanoubat M."/>
            <person name="Levy M."/>
            <person name="Boudet N."/>
            <person name="Castellano S."/>
            <person name="Anthouard V."/>
            <person name="Jubin C."/>
            <person name="Castelli V."/>
            <person name="Katinka M."/>
            <person name="Vacherie B."/>
            <person name="Biemont C."/>
            <person name="Skalli Z."/>
            <person name="Cattolico L."/>
            <person name="Poulain J."/>
            <person name="De Berardinis V."/>
            <person name="Cruaud C."/>
            <person name="Duprat S."/>
            <person name="Brottier P."/>
            <person name="Coutanceau J.-P."/>
            <person name="Gouzy J."/>
            <person name="Parra G."/>
            <person name="Lardier G."/>
            <person name="Chapple C."/>
            <person name="McKernan K.J."/>
            <person name="McEwan P."/>
            <person name="Bosak S."/>
            <person name="Kellis M."/>
            <person name="Volff J.-N."/>
            <person name="Guigo R."/>
            <person name="Zody M.C."/>
            <person name="Mesirov J."/>
            <person name="Lindblad-Toh K."/>
            <person name="Birren B."/>
            <person name="Nusbaum C."/>
            <person name="Kahn D."/>
            <person name="Robinson-Rechavi M."/>
            <person name="Laudet V."/>
            <person name="Schachter V."/>
            <person name="Quetier F."/>
            <person name="Saurin W."/>
            <person name="Scarpelli C."/>
            <person name="Wincker P."/>
            <person name="Lander E.S."/>
            <person name="Weissenbach J."/>
            <person name="Roest Crollius H."/>
        </authorList>
    </citation>
    <scope>NUCLEOTIDE SEQUENCE [LARGE SCALE GENOMIC DNA]</scope>
</reference>
<dbReference type="InterPro" id="IPR040807">
    <property type="entry name" value="DUF5522"/>
</dbReference>
<gene>
    <name evidence="2" type="ORF">GSTENG00019283001</name>
</gene>
<feature type="compositionally biased region" description="Basic and acidic residues" evidence="1">
    <location>
        <begin position="206"/>
        <end position="220"/>
    </location>
</feature>
<comment type="caution">
    <text evidence="2">The sequence shown here is derived from an EMBL/GenBank/DDBJ whole genome shotgun (WGS) entry which is preliminary data.</text>
</comment>
<evidence type="ECO:0000313" key="2">
    <source>
        <dbReference type="EMBL" id="CAG00754.1"/>
    </source>
</evidence>
<dbReference type="PANTHER" id="PTHR21037">
    <property type="entry name" value="39S RIBOSOMAL PROTEIN L14, MITOCHONDRIAL"/>
    <property type="match status" value="1"/>
</dbReference>
<dbReference type="OrthoDB" id="274765at2759"/>
<proteinExistence type="predicted"/>
<organism evidence="2">
    <name type="scientific">Tetraodon nigroviridis</name>
    <name type="common">Spotted green pufferfish</name>
    <name type="synonym">Chelonodon nigroviridis</name>
    <dbReference type="NCBI Taxonomy" id="99883"/>
    <lineage>
        <taxon>Eukaryota</taxon>
        <taxon>Metazoa</taxon>
        <taxon>Chordata</taxon>
        <taxon>Craniata</taxon>
        <taxon>Vertebrata</taxon>
        <taxon>Euteleostomi</taxon>
        <taxon>Actinopterygii</taxon>
        <taxon>Neopterygii</taxon>
        <taxon>Teleostei</taxon>
        <taxon>Neoteleostei</taxon>
        <taxon>Acanthomorphata</taxon>
        <taxon>Eupercaria</taxon>
        <taxon>Tetraodontiformes</taxon>
        <taxon>Tetradontoidea</taxon>
        <taxon>Tetraodontidae</taxon>
        <taxon>Tetraodon</taxon>
    </lineage>
</organism>
<dbReference type="EMBL" id="CAAE01014609">
    <property type="protein sequence ID" value="CAG00754.1"/>
    <property type="molecule type" value="Genomic_DNA"/>
</dbReference>
<feature type="region of interest" description="Disordered" evidence="1">
    <location>
        <begin position="202"/>
        <end position="236"/>
    </location>
</feature>
<name>Q4SF28_TETNG</name>
<reference evidence="2" key="2">
    <citation type="submission" date="2004-02" db="EMBL/GenBank/DDBJ databases">
        <authorList>
            <consortium name="Genoscope"/>
            <consortium name="Whitehead Institute Centre for Genome Research"/>
        </authorList>
    </citation>
    <scope>NUCLEOTIDE SEQUENCE</scope>
</reference>
<protein>
    <submittedName>
        <fullName evidence="2">(spotted green pufferfish) hypothetical protein</fullName>
    </submittedName>
</protein>
<accession>Q4SF28</accession>
<dbReference type="KEGG" id="tng:GSTEN00019283G001"/>
<dbReference type="Pfam" id="PF17653">
    <property type="entry name" value="DUF5522"/>
    <property type="match status" value="1"/>
</dbReference>
<dbReference type="AlphaFoldDB" id="Q4SF28"/>
<dbReference type="PANTHER" id="PTHR21037:SF2">
    <property type="entry name" value="SIMILAR TO NOVEL PROTEIN"/>
    <property type="match status" value="1"/>
</dbReference>
<feature type="region of interest" description="Disordered" evidence="1">
    <location>
        <begin position="1"/>
        <end position="44"/>
    </location>
</feature>